<evidence type="ECO:0000313" key="1">
    <source>
        <dbReference type="EMBL" id="KAJ9584747.1"/>
    </source>
</evidence>
<accession>A0AAD7ZRC4</accession>
<feature type="non-terminal residue" evidence="1">
    <location>
        <position position="62"/>
    </location>
</feature>
<name>A0AAD7ZRC4_DIPPU</name>
<protein>
    <submittedName>
        <fullName evidence="1">Uncharacterized protein</fullName>
    </submittedName>
</protein>
<dbReference type="Proteomes" id="UP001233999">
    <property type="component" value="Unassembled WGS sequence"/>
</dbReference>
<reference evidence="1" key="2">
    <citation type="submission" date="2023-05" db="EMBL/GenBank/DDBJ databases">
        <authorList>
            <person name="Fouks B."/>
        </authorList>
    </citation>
    <scope>NUCLEOTIDE SEQUENCE</scope>
    <source>
        <strain evidence="1">Stay&amp;Tobe</strain>
        <tissue evidence="1">Testes</tissue>
    </source>
</reference>
<dbReference type="EMBL" id="JASPKZ010007361">
    <property type="protein sequence ID" value="KAJ9584747.1"/>
    <property type="molecule type" value="Genomic_DNA"/>
</dbReference>
<keyword evidence="2" id="KW-1185">Reference proteome</keyword>
<gene>
    <name evidence="1" type="ORF">L9F63_020909</name>
</gene>
<comment type="caution">
    <text evidence="1">The sequence shown here is derived from an EMBL/GenBank/DDBJ whole genome shotgun (WGS) entry which is preliminary data.</text>
</comment>
<feature type="non-terminal residue" evidence="1">
    <location>
        <position position="1"/>
    </location>
</feature>
<organism evidence="1 2">
    <name type="scientific">Diploptera punctata</name>
    <name type="common">Pacific beetle cockroach</name>
    <dbReference type="NCBI Taxonomy" id="6984"/>
    <lineage>
        <taxon>Eukaryota</taxon>
        <taxon>Metazoa</taxon>
        <taxon>Ecdysozoa</taxon>
        <taxon>Arthropoda</taxon>
        <taxon>Hexapoda</taxon>
        <taxon>Insecta</taxon>
        <taxon>Pterygota</taxon>
        <taxon>Neoptera</taxon>
        <taxon>Polyneoptera</taxon>
        <taxon>Dictyoptera</taxon>
        <taxon>Blattodea</taxon>
        <taxon>Blaberoidea</taxon>
        <taxon>Blaberidae</taxon>
        <taxon>Diplopterinae</taxon>
        <taxon>Diploptera</taxon>
    </lineage>
</organism>
<proteinExistence type="predicted"/>
<evidence type="ECO:0000313" key="2">
    <source>
        <dbReference type="Proteomes" id="UP001233999"/>
    </source>
</evidence>
<reference evidence="1" key="1">
    <citation type="journal article" date="2023" name="IScience">
        <title>Live-bearing cockroach genome reveals convergent evolutionary mechanisms linked to viviparity in insects and beyond.</title>
        <authorList>
            <person name="Fouks B."/>
            <person name="Harrison M.C."/>
            <person name="Mikhailova A.A."/>
            <person name="Marchal E."/>
            <person name="English S."/>
            <person name="Carruthers M."/>
            <person name="Jennings E.C."/>
            <person name="Chiamaka E.L."/>
            <person name="Frigard R.A."/>
            <person name="Pippel M."/>
            <person name="Attardo G.M."/>
            <person name="Benoit J.B."/>
            <person name="Bornberg-Bauer E."/>
            <person name="Tobe S.S."/>
        </authorList>
    </citation>
    <scope>NUCLEOTIDE SEQUENCE</scope>
    <source>
        <strain evidence="1">Stay&amp;Tobe</strain>
    </source>
</reference>
<sequence length="62" mass="6982">LFEHPLPRWRRSTLEFEVSTEFVARLFVVGSKVLFFAVVEGVISVCNISSCSENSTESDSEI</sequence>
<dbReference type="AlphaFoldDB" id="A0AAD7ZRC4"/>